<organism evidence="4">
    <name type="scientific">Glycine max</name>
    <name type="common">Soybean</name>
    <name type="synonym">Glycine hispida</name>
    <dbReference type="NCBI Taxonomy" id="3847"/>
    <lineage>
        <taxon>Eukaryota</taxon>
        <taxon>Viridiplantae</taxon>
        <taxon>Streptophyta</taxon>
        <taxon>Embryophyta</taxon>
        <taxon>Tracheophyta</taxon>
        <taxon>Spermatophyta</taxon>
        <taxon>Magnoliopsida</taxon>
        <taxon>eudicotyledons</taxon>
        <taxon>Gunneridae</taxon>
        <taxon>Pentapetalae</taxon>
        <taxon>rosids</taxon>
        <taxon>fabids</taxon>
        <taxon>Fabales</taxon>
        <taxon>Fabaceae</taxon>
        <taxon>Papilionoideae</taxon>
        <taxon>50 kb inversion clade</taxon>
        <taxon>NPAAA clade</taxon>
        <taxon>indigoferoid/millettioid clade</taxon>
        <taxon>Phaseoleae</taxon>
        <taxon>Glycine</taxon>
        <taxon>Glycine subgen. Soja</taxon>
    </lineage>
</organism>
<dbReference type="GO" id="GO:0004674">
    <property type="term" value="F:protein serine/threonine kinase activity"/>
    <property type="evidence" value="ECO:0007669"/>
    <property type="project" value="InterPro"/>
</dbReference>
<name>I1JY48_SOYBN</name>
<dbReference type="GO" id="GO:0010506">
    <property type="term" value="P:regulation of autophagy"/>
    <property type="evidence" value="ECO:0007669"/>
    <property type="project" value="InterPro"/>
</dbReference>
<dbReference type="PROSITE" id="PS50011">
    <property type="entry name" value="PROTEIN_KINASE_DOM"/>
    <property type="match status" value="1"/>
</dbReference>
<dbReference type="EnsemblPlants" id="KRH64090">
    <property type="protein sequence ID" value="KRH64090"/>
    <property type="gene ID" value="GLYMA_04G215500"/>
</dbReference>
<protein>
    <recommendedName>
        <fullName evidence="2">Protein kinase domain-containing protein</fullName>
    </recommendedName>
</protein>
<gene>
    <name evidence="4" type="primary">LOC100787409</name>
    <name evidence="3" type="ORF">GLYMA_04G215500</name>
</gene>
<accession>I1JY48</accession>
<dbReference type="InterPro" id="IPR017441">
    <property type="entry name" value="Protein_kinase_ATP_BS"/>
</dbReference>
<dbReference type="PROSITE" id="PS00107">
    <property type="entry name" value="PROTEIN_KINASE_ATP"/>
    <property type="match status" value="1"/>
</dbReference>
<dbReference type="SUPFAM" id="SSF56112">
    <property type="entry name" value="Protein kinase-like (PK-like)"/>
    <property type="match status" value="1"/>
</dbReference>
<proteinExistence type="predicted"/>
<keyword evidence="5" id="KW-1185">Reference proteome</keyword>
<dbReference type="InterPro" id="IPR045269">
    <property type="entry name" value="Atg1-like"/>
</dbReference>
<keyword evidence="1" id="KW-0067">ATP-binding</keyword>
<evidence type="ECO:0000256" key="1">
    <source>
        <dbReference type="PROSITE-ProRule" id="PRU10141"/>
    </source>
</evidence>
<dbReference type="HOGENOM" id="CLU_1236896_0_0_1"/>
<feature type="binding site" evidence="1">
    <location>
        <position position="71"/>
    </location>
    <ligand>
        <name>ATP</name>
        <dbReference type="ChEBI" id="CHEBI:30616"/>
    </ligand>
</feature>
<dbReference type="PANTHER" id="PTHR24348:SF53">
    <property type="entry name" value="SERINE_THREONINE-PROTEIN KINASE ATG1T"/>
    <property type="match status" value="1"/>
</dbReference>
<dbReference type="FunFam" id="1.10.510.10:FF:001847">
    <property type="entry name" value="Serine/threonine-protein kinase ATG1t isoform B"/>
    <property type="match status" value="1"/>
</dbReference>
<dbReference type="PANTHER" id="PTHR24348">
    <property type="entry name" value="SERINE/THREONINE-PROTEIN KINASE UNC-51-RELATED"/>
    <property type="match status" value="1"/>
</dbReference>
<dbReference type="GO" id="GO:0005524">
    <property type="term" value="F:ATP binding"/>
    <property type="evidence" value="ECO:0007669"/>
    <property type="project" value="UniProtKB-UniRule"/>
</dbReference>
<dbReference type="InterPro" id="IPR000719">
    <property type="entry name" value="Prot_kinase_dom"/>
</dbReference>
<dbReference type="Gene3D" id="1.10.510.10">
    <property type="entry name" value="Transferase(Phosphotransferase) domain 1"/>
    <property type="match status" value="1"/>
</dbReference>
<reference evidence="3" key="3">
    <citation type="submission" date="2018-07" db="EMBL/GenBank/DDBJ databases">
        <title>WGS assembly of Glycine max.</title>
        <authorList>
            <person name="Schmutz J."/>
            <person name="Cannon S."/>
            <person name="Schlueter J."/>
            <person name="Ma J."/>
            <person name="Mitros T."/>
            <person name="Nelson W."/>
            <person name="Hyten D."/>
            <person name="Song Q."/>
            <person name="Thelen J."/>
            <person name="Cheng J."/>
            <person name="Xu D."/>
            <person name="Hellsten U."/>
            <person name="May G."/>
            <person name="Yu Y."/>
            <person name="Sakurai T."/>
            <person name="Umezawa T."/>
            <person name="Bhattacharyya M."/>
            <person name="Sandhu D."/>
            <person name="Valliyodan B."/>
            <person name="Lindquist E."/>
            <person name="Peto M."/>
            <person name="Grant D."/>
            <person name="Shu S."/>
            <person name="Goodstein D."/>
            <person name="Barry K."/>
            <person name="Futrell-Griggs M."/>
            <person name="Abernathy B."/>
            <person name="Du J."/>
            <person name="Tian Z."/>
            <person name="Zhu L."/>
            <person name="Gill N."/>
            <person name="Joshi T."/>
            <person name="Libault M."/>
            <person name="Sethuraman A."/>
            <person name="Zhang X."/>
            <person name="Shinozaki K."/>
            <person name="Nguyen H."/>
            <person name="Wing R."/>
            <person name="Cregan P."/>
            <person name="Specht J."/>
            <person name="Grimwood J."/>
            <person name="Rokhsar D."/>
            <person name="Stacey G."/>
            <person name="Shoemaker R."/>
            <person name="Jackson S."/>
        </authorList>
    </citation>
    <scope>NUCLEOTIDE SEQUENCE</scope>
    <source>
        <tissue evidence="3">Callus</tissue>
    </source>
</reference>
<reference evidence="3 4" key="1">
    <citation type="journal article" date="2010" name="Nature">
        <title>Genome sequence of the palaeopolyploid soybean.</title>
        <authorList>
            <person name="Schmutz J."/>
            <person name="Cannon S.B."/>
            <person name="Schlueter J."/>
            <person name="Ma J."/>
            <person name="Mitros T."/>
            <person name="Nelson W."/>
            <person name="Hyten D.L."/>
            <person name="Song Q."/>
            <person name="Thelen J.J."/>
            <person name="Cheng J."/>
            <person name="Xu D."/>
            <person name="Hellsten U."/>
            <person name="May G.D."/>
            <person name="Yu Y."/>
            <person name="Sakurai T."/>
            <person name="Umezawa T."/>
            <person name="Bhattacharyya M.K."/>
            <person name="Sandhu D."/>
            <person name="Valliyodan B."/>
            <person name="Lindquist E."/>
            <person name="Peto M."/>
            <person name="Grant D."/>
            <person name="Shu S."/>
            <person name="Goodstein D."/>
            <person name="Barry K."/>
            <person name="Futrell-Griggs M."/>
            <person name="Abernathy B."/>
            <person name="Du J."/>
            <person name="Tian Z."/>
            <person name="Zhu L."/>
            <person name="Gill N."/>
            <person name="Joshi T."/>
            <person name="Libault M."/>
            <person name="Sethuraman A."/>
            <person name="Zhang X.-C."/>
            <person name="Shinozaki K."/>
            <person name="Nguyen H.T."/>
            <person name="Wing R.A."/>
            <person name="Cregan P."/>
            <person name="Specht J."/>
            <person name="Grimwood J."/>
            <person name="Rokhsar D."/>
            <person name="Stacey G."/>
            <person name="Shoemaker R.C."/>
            <person name="Jackson S.A."/>
        </authorList>
    </citation>
    <scope>NUCLEOTIDE SEQUENCE [LARGE SCALE GENOMIC DNA]</scope>
    <source>
        <strain evidence="4">cv. Williams 82</strain>
        <tissue evidence="3">Callus</tissue>
    </source>
</reference>
<reference evidence="4" key="2">
    <citation type="submission" date="2018-02" db="UniProtKB">
        <authorList>
            <consortium name="EnsemblPlants"/>
        </authorList>
    </citation>
    <scope>IDENTIFICATION</scope>
    <source>
        <strain evidence="4">Williams 82</strain>
    </source>
</reference>
<evidence type="ECO:0000313" key="4">
    <source>
        <dbReference type="EnsemblPlants" id="KRH64090"/>
    </source>
</evidence>
<dbReference type="AlphaFoldDB" id="I1JY48"/>
<evidence type="ECO:0000313" key="5">
    <source>
        <dbReference type="Proteomes" id="UP000008827"/>
    </source>
</evidence>
<sequence>MANREENNEGHKFTVKYVGLNGMECEGKLPRRVVGVRNHCYLLKSKIGEGSFSAVWRAEQRPPTGVDVAVKQVFLSKLNPRLKACLDCEINFLSSVNHPNIIRLLHFFQDDGCVYLVLEFCAGGNLASYIQNHGRVQQQIARKFMQQLGSGLKVLHSHDIIHRDLKPEVGILYMFSGHRIEFSKLLKMESFTSLCHRFNANCLIQWHLLKTEEHCFKVINFISG</sequence>
<dbReference type="ExpressionAtlas" id="I1JY48">
    <property type="expression patterns" value="baseline and differential"/>
</dbReference>
<dbReference type="Gramene" id="KRH64090">
    <property type="protein sequence ID" value="KRH64090"/>
    <property type="gene ID" value="GLYMA_04G215500"/>
</dbReference>
<keyword evidence="1" id="KW-0547">Nucleotide-binding</keyword>
<evidence type="ECO:0000313" key="3">
    <source>
        <dbReference type="EMBL" id="KRH64090.1"/>
    </source>
</evidence>
<feature type="domain" description="Protein kinase" evidence="2">
    <location>
        <begin position="41"/>
        <end position="224"/>
    </location>
</feature>
<dbReference type="Proteomes" id="UP000008827">
    <property type="component" value="Chromosome 4"/>
</dbReference>
<dbReference type="Pfam" id="PF00069">
    <property type="entry name" value="Pkinase"/>
    <property type="match status" value="1"/>
</dbReference>
<evidence type="ECO:0000259" key="2">
    <source>
        <dbReference type="PROSITE" id="PS50011"/>
    </source>
</evidence>
<dbReference type="EMBL" id="CM000837">
    <property type="protein sequence ID" value="KRH64090.1"/>
    <property type="molecule type" value="Genomic_DNA"/>
</dbReference>
<dbReference type="InterPro" id="IPR011009">
    <property type="entry name" value="Kinase-like_dom_sf"/>
</dbReference>